<dbReference type="Pfam" id="PF14103">
    <property type="entry name" value="DUF4276"/>
    <property type="match status" value="1"/>
</dbReference>
<name>A0A0C6FET4_9HYPH</name>
<reference evidence="2" key="2">
    <citation type="submission" date="2015-01" db="EMBL/GenBank/DDBJ databases">
        <title>Complete genome sequence of Methylobacterium aquaticum strain 22A.</title>
        <authorList>
            <person name="Tani A."/>
            <person name="Ogura Y."/>
            <person name="Hayashi T."/>
        </authorList>
    </citation>
    <scope>NUCLEOTIDE SEQUENCE [LARGE SCALE GENOMIC DNA]</scope>
    <source>
        <strain evidence="2">MA-22A</strain>
    </source>
</reference>
<dbReference type="InterPro" id="IPR025455">
    <property type="entry name" value="DUF4276"/>
</dbReference>
<dbReference type="KEGG" id="maqu:Maq22A_c10830"/>
<organism evidence="1 2">
    <name type="scientific">Methylobacterium aquaticum</name>
    <dbReference type="NCBI Taxonomy" id="270351"/>
    <lineage>
        <taxon>Bacteria</taxon>
        <taxon>Pseudomonadati</taxon>
        <taxon>Pseudomonadota</taxon>
        <taxon>Alphaproteobacteria</taxon>
        <taxon>Hyphomicrobiales</taxon>
        <taxon>Methylobacteriaceae</taxon>
        <taxon>Methylobacterium</taxon>
    </lineage>
</organism>
<dbReference type="PATRIC" id="fig|270351.10.peg.2086"/>
<reference evidence="1 2" key="1">
    <citation type="journal article" date="2015" name="Genome Announc.">
        <title>Complete Genome Sequence of Methylobacterium aquaticum Strain 22A, Isolated from Racomitrium japonicum Moss.</title>
        <authorList>
            <person name="Tani A."/>
            <person name="Ogura Y."/>
            <person name="Hayashi T."/>
            <person name="Kimbara K."/>
        </authorList>
    </citation>
    <scope>NUCLEOTIDE SEQUENCE [LARGE SCALE GENOMIC DNA]</scope>
    <source>
        <strain evidence="1 2">MA-22A</strain>
    </source>
</reference>
<accession>A0A0C6FET4</accession>
<evidence type="ECO:0008006" key="3">
    <source>
        <dbReference type="Google" id="ProtNLM"/>
    </source>
</evidence>
<dbReference type="STRING" id="270351.Maq22A_c10830"/>
<dbReference type="EMBL" id="AP014704">
    <property type="protein sequence ID" value="BAQ45437.1"/>
    <property type="molecule type" value="Genomic_DNA"/>
</dbReference>
<sequence length="221" mass="24750">MSWLVVGLFSEGPTDRRFLPRIVYRTLLGIVQAEAARAVELQEDIVAYIEKPNAERAELVCRDRESVDLFVIHADASRSLVDQIEARLIGQVRASARAACAMTEARIVPLIPVRETEAWMLADPDAVARVFGFSAWPERVAVSWYPERAETVEDPKRTLTEAVRALFGGRKARRVPGPEGLFDQIAEEIDLRRLARLPSYQQFEADLRSGLGALGILRRAP</sequence>
<proteinExistence type="predicted"/>
<protein>
    <recommendedName>
        <fullName evidence="3">DUF4276 family protein</fullName>
    </recommendedName>
</protein>
<evidence type="ECO:0000313" key="1">
    <source>
        <dbReference type="EMBL" id="BAQ45437.1"/>
    </source>
</evidence>
<dbReference type="Proteomes" id="UP000061432">
    <property type="component" value="Chromosome"/>
</dbReference>
<dbReference type="RefSeq" id="WP_060846768.1">
    <property type="nucleotide sequence ID" value="NZ_AP014704.1"/>
</dbReference>
<dbReference type="AlphaFoldDB" id="A0A0C6FET4"/>
<gene>
    <name evidence="1" type="ORF">Maq22A_c10830</name>
</gene>
<evidence type="ECO:0000313" key="2">
    <source>
        <dbReference type="Proteomes" id="UP000061432"/>
    </source>
</evidence>
<dbReference type="OrthoDB" id="7596770at2"/>